<name>A0ABR2U5P5_9ROSI</name>
<protein>
    <submittedName>
        <fullName evidence="1">Uncharacterized protein</fullName>
    </submittedName>
</protein>
<proteinExistence type="predicted"/>
<comment type="caution">
    <text evidence="1">The sequence shown here is derived from an EMBL/GenBank/DDBJ whole genome shotgun (WGS) entry which is preliminary data.</text>
</comment>
<dbReference type="Proteomes" id="UP001396334">
    <property type="component" value="Unassembled WGS sequence"/>
</dbReference>
<gene>
    <name evidence="1" type="ORF">V6N11_058847</name>
</gene>
<dbReference type="EMBL" id="JBBPBN010000002">
    <property type="protein sequence ID" value="KAK9044957.1"/>
    <property type="molecule type" value="Genomic_DNA"/>
</dbReference>
<accession>A0ABR2U5P5</accession>
<keyword evidence="2" id="KW-1185">Reference proteome</keyword>
<evidence type="ECO:0000313" key="1">
    <source>
        <dbReference type="EMBL" id="KAK9044957.1"/>
    </source>
</evidence>
<reference evidence="1 2" key="1">
    <citation type="journal article" date="2024" name="G3 (Bethesda)">
        <title>Genome assembly of Hibiscus sabdariffa L. provides insights into metabolisms of medicinal natural products.</title>
        <authorList>
            <person name="Kim T."/>
        </authorList>
    </citation>
    <scope>NUCLEOTIDE SEQUENCE [LARGE SCALE GENOMIC DNA]</scope>
    <source>
        <strain evidence="1">TK-2024</strain>
        <tissue evidence="1">Old leaves</tissue>
    </source>
</reference>
<sequence>MESRLLQGEEGSKRVLYALVSEIVNNVIIPWASILNMIAKLEFMKGAAIFWEMQVHGLHGHEILISSIASGFGNYTSICKEKAFCGLIVKKNFDQHREIFYPWDSLFANVKMGIDRIVRIIRSSLQLLNDRIKCLVLAEAEAMFDHGFVLDIHKLEVLLTVLVTMNIVTIYVPKVRLYCVAYPNEILEEAICLVLIQTLSTNKYRKINRVLTELWWLQLVRLIGWVLAQRSGCLGSTLAVMKKSSKFLMDIGRGKLVNETPYDVSPKMITSLDEDNT</sequence>
<organism evidence="1 2">
    <name type="scientific">Hibiscus sabdariffa</name>
    <name type="common">roselle</name>
    <dbReference type="NCBI Taxonomy" id="183260"/>
    <lineage>
        <taxon>Eukaryota</taxon>
        <taxon>Viridiplantae</taxon>
        <taxon>Streptophyta</taxon>
        <taxon>Embryophyta</taxon>
        <taxon>Tracheophyta</taxon>
        <taxon>Spermatophyta</taxon>
        <taxon>Magnoliopsida</taxon>
        <taxon>eudicotyledons</taxon>
        <taxon>Gunneridae</taxon>
        <taxon>Pentapetalae</taxon>
        <taxon>rosids</taxon>
        <taxon>malvids</taxon>
        <taxon>Malvales</taxon>
        <taxon>Malvaceae</taxon>
        <taxon>Malvoideae</taxon>
        <taxon>Hibiscus</taxon>
    </lineage>
</organism>
<evidence type="ECO:0000313" key="2">
    <source>
        <dbReference type="Proteomes" id="UP001396334"/>
    </source>
</evidence>